<feature type="transmembrane region" description="Helical" evidence="13">
    <location>
        <begin position="239"/>
        <end position="257"/>
    </location>
</feature>
<comment type="subcellular location">
    <subcellularLocation>
        <location evidence="1">Cell membrane</location>
        <topology evidence="1">Multi-pass membrane protein</topology>
    </subcellularLocation>
</comment>
<feature type="transmembrane region" description="Helical" evidence="13">
    <location>
        <begin position="212"/>
        <end position="233"/>
    </location>
</feature>
<keyword evidence="10 13" id="KW-1133">Transmembrane helix</keyword>
<name>A0ABS5PK46_9FIRM</name>
<dbReference type="SUPFAM" id="SSF103481">
    <property type="entry name" value="Multidrug resistance efflux transporter EmrE"/>
    <property type="match status" value="2"/>
</dbReference>
<sequence length="281" mass="30682">MNAFSLGLVVFSTFCHAYWNFALKRSNGGIRFMWLFTTITVALYLPYMMTMDWTFPTMKTSLMCAGSFGFHFLYFLALDKAYQFGDLSIIYPVARGLAPAVTVLIAIVLLHEQLTALQFAGVAIIVAGTFALSGLSFRGGDKMAASVCYAIVCGLMVSSYTLIDKIAIANAGVSPFVLDFVNNLGRSLLLMPVAFKDIAKLKETAKANWRDALIVAVLSPFSYLLILFAMRYAPVSLIAPIRQLSIVISGVIGIRFLQENKTKMKLIGIGATFCGVVLLSV</sequence>
<dbReference type="PANTHER" id="PTHR30561:SF1">
    <property type="entry name" value="MULTIDRUG TRANSPORTER EMRE"/>
    <property type="match status" value="1"/>
</dbReference>
<evidence type="ECO:0000313" key="15">
    <source>
        <dbReference type="EMBL" id="MBS7525534.1"/>
    </source>
</evidence>
<evidence type="ECO:0000256" key="9">
    <source>
        <dbReference type="ARBA" id="ARBA00022985"/>
    </source>
</evidence>
<feature type="transmembrane region" description="Helical" evidence="13">
    <location>
        <begin position="89"/>
        <end position="110"/>
    </location>
</feature>
<keyword evidence="12 13" id="KW-0472">Membrane</keyword>
<keyword evidence="11" id="KW-0443">Lipid metabolism</keyword>
<feature type="transmembrane region" description="Helical" evidence="13">
    <location>
        <begin position="60"/>
        <end position="77"/>
    </location>
</feature>
<keyword evidence="4" id="KW-1003">Cell membrane</keyword>
<keyword evidence="9" id="KW-0448">Lipopolysaccharide biosynthesis</keyword>
<evidence type="ECO:0000256" key="13">
    <source>
        <dbReference type="SAM" id="Phobius"/>
    </source>
</evidence>
<accession>A0ABS5PK46</accession>
<keyword evidence="6" id="KW-0997">Cell inner membrane</keyword>
<evidence type="ECO:0000256" key="6">
    <source>
        <dbReference type="ARBA" id="ARBA00022519"/>
    </source>
</evidence>
<evidence type="ECO:0000256" key="11">
    <source>
        <dbReference type="ARBA" id="ARBA00023098"/>
    </source>
</evidence>
<dbReference type="Pfam" id="PF00892">
    <property type="entry name" value="EamA"/>
    <property type="match status" value="1"/>
</dbReference>
<keyword evidence="16" id="KW-1185">Reference proteome</keyword>
<evidence type="ECO:0000256" key="7">
    <source>
        <dbReference type="ARBA" id="ARBA00022556"/>
    </source>
</evidence>
<dbReference type="RefSeq" id="WP_213235323.1">
    <property type="nucleotide sequence ID" value="NZ_JAHBCL010000003.1"/>
</dbReference>
<evidence type="ECO:0000256" key="3">
    <source>
        <dbReference type="ARBA" id="ARBA00022448"/>
    </source>
</evidence>
<dbReference type="Proteomes" id="UP000746471">
    <property type="component" value="Unassembled WGS sequence"/>
</dbReference>
<dbReference type="InterPro" id="IPR000620">
    <property type="entry name" value="EamA_dom"/>
</dbReference>
<organism evidence="15 16">
    <name type="scientific">Fusibacter paucivorans</name>
    <dbReference type="NCBI Taxonomy" id="76009"/>
    <lineage>
        <taxon>Bacteria</taxon>
        <taxon>Bacillati</taxon>
        <taxon>Bacillota</taxon>
        <taxon>Clostridia</taxon>
        <taxon>Eubacteriales</taxon>
        <taxon>Eubacteriales Family XII. Incertae Sedis</taxon>
        <taxon>Fusibacter</taxon>
    </lineage>
</organism>
<evidence type="ECO:0000256" key="8">
    <source>
        <dbReference type="ARBA" id="ARBA00022692"/>
    </source>
</evidence>
<reference evidence="15 16" key="1">
    <citation type="submission" date="2021-05" db="EMBL/GenBank/DDBJ databases">
        <title>Fusibacter ferrireducens sp. nov., an anaerobic, sulfur- and Fe-reducing bacterium isolated from the mangrove sediment.</title>
        <authorList>
            <person name="Qiu D."/>
        </authorList>
    </citation>
    <scope>NUCLEOTIDE SEQUENCE [LARGE SCALE GENOMIC DNA]</scope>
    <source>
        <strain evidence="15 16">DSM 12116</strain>
    </source>
</reference>
<keyword evidence="7" id="KW-0441">Lipid A biosynthesis</keyword>
<dbReference type="EMBL" id="JAHBCL010000003">
    <property type="protein sequence ID" value="MBS7525534.1"/>
    <property type="molecule type" value="Genomic_DNA"/>
</dbReference>
<feature type="transmembrane region" description="Helical" evidence="13">
    <location>
        <begin position="31"/>
        <end position="48"/>
    </location>
</feature>
<evidence type="ECO:0000259" key="14">
    <source>
        <dbReference type="Pfam" id="PF00892"/>
    </source>
</evidence>
<evidence type="ECO:0000256" key="5">
    <source>
        <dbReference type="ARBA" id="ARBA00022516"/>
    </source>
</evidence>
<evidence type="ECO:0000256" key="4">
    <source>
        <dbReference type="ARBA" id="ARBA00022475"/>
    </source>
</evidence>
<evidence type="ECO:0000256" key="10">
    <source>
        <dbReference type="ARBA" id="ARBA00022989"/>
    </source>
</evidence>
<evidence type="ECO:0000256" key="12">
    <source>
        <dbReference type="ARBA" id="ARBA00023136"/>
    </source>
</evidence>
<dbReference type="PANTHER" id="PTHR30561">
    <property type="entry name" value="SMR FAMILY PROTON-DEPENDENT DRUG EFFLUX TRANSPORTER SUGE"/>
    <property type="match status" value="1"/>
</dbReference>
<proteinExistence type="inferred from homology"/>
<dbReference type="InterPro" id="IPR000390">
    <property type="entry name" value="Small_drug/metabolite_transptr"/>
</dbReference>
<evidence type="ECO:0000313" key="16">
    <source>
        <dbReference type="Proteomes" id="UP000746471"/>
    </source>
</evidence>
<keyword evidence="3" id="KW-0813">Transport</keyword>
<evidence type="ECO:0000256" key="2">
    <source>
        <dbReference type="ARBA" id="ARBA00007362"/>
    </source>
</evidence>
<dbReference type="Gene3D" id="1.10.3730.20">
    <property type="match status" value="2"/>
</dbReference>
<feature type="transmembrane region" description="Helical" evidence="13">
    <location>
        <begin position="143"/>
        <end position="163"/>
    </location>
</feature>
<gene>
    <name evidence="15" type="ORF">KHM83_02440</name>
</gene>
<feature type="domain" description="EamA" evidence="14">
    <location>
        <begin position="147"/>
        <end position="280"/>
    </location>
</feature>
<protein>
    <submittedName>
        <fullName evidence="15">EamA family transporter</fullName>
    </submittedName>
</protein>
<dbReference type="InterPro" id="IPR037185">
    <property type="entry name" value="EmrE-like"/>
</dbReference>
<comment type="similarity">
    <text evidence="2">Belongs to the EamA transporter family.</text>
</comment>
<keyword evidence="8 13" id="KW-0812">Transmembrane</keyword>
<evidence type="ECO:0000256" key="1">
    <source>
        <dbReference type="ARBA" id="ARBA00004651"/>
    </source>
</evidence>
<keyword evidence="5" id="KW-0444">Lipid biosynthesis</keyword>
<comment type="caution">
    <text evidence="15">The sequence shown here is derived from an EMBL/GenBank/DDBJ whole genome shotgun (WGS) entry which is preliminary data.</text>
</comment>
<feature type="transmembrane region" description="Helical" evidence="13">
    <location>
        <begin position="117"/>
        <end position="137"/>
    </location>
</feature>